<name>A0ABZ2RPC4_9BACT</name>
<dbReference type="Proteomes" id="UP001477443">
    <property type="component" value="Chromosome"/>
</dbReference>
<keyword evidence="12" id="KW-1185">Reference proteome</keyword>
<evidence type="ECO:0000256" key="1">
    <source>
        <dbReference type="ARBA" id="ARBA00001946"/>
    </source>
</evidence>
<sequence>MKNKLEFGTAGIRGKVGFGEDKLNYAHVQRIVHGFAKYLINKFPEENIRVVIGRDNRIKSFGFSVCCARILNSYGIEVIYSKDISPTPFVSFCILEYKAHGGINITASHNPKEYNGIKLYNNMASQCLPEEIKEISSYFNEYDSSLEKYNYSMKLSKSNCENLTYISKEVKNKYLDEVAKVGGIVDIKNVKLSYSPLHGTGNKFVPELLEKIGFNINENINQTAFFAKEQMIQTPHFTNVNYPNPEKKDAFDLLIKLGKKTDSDILLMTDPDSDRVGLAVKYNNTYKLLNGNETATIIFNYLLEQNKSNDFSNQYLIYSFVSSNIPAILAEKNKINTHIVPTGFKWIGMLINKFEAENQRCFLAFEESYGSLINQDLARDKDALQSVVILAKMASFYKKQGKTLIDVLNDIYDEVGYVASENVEITVDENTNLKELQEKFMDLPLNNKVITNYNEKIGYMKANMIKMEFSDDHSWLALRPSGTEPKIKFYVFAFDKNQELANEKLLKFKEIIWSILQK</sequence>
<dbReference type="RefSeq" id="WP_338822427.1">
    <property type="nucleotide sequence ID" value="NZ_CP148067.1"/>
</dbReference>
<dbReference type="InterPro" id="IPR016055">
    <property type="entry name" value="A-D-PHexomutase_a/b/a-I/II/III"/>
</dbReference>
<feature type="domain" description="Alpha-D-phosphohexomutase alpha/beta/alpha" evidence="9">
    <location>
        <begin position="174"/>
        <end position="279"/>
    </location>
</feature>
<evidence type="ECO:0000256" key="6">
    <source>
        <dbReference type="ARBA" id="ARBA00023235"/>
    </source>
</evidence>
<comment type="cofactor">
    <cofactor evidence="1">
        <name>Mg(2+)</name>
        <dbReference type="ChEBI" id="CHEBI:18420"/>
    </cofactor>
</comment>
<dbReference type="InterPro" id="IPR016066">
    <property type="entry name" value="A-D-PHexomutase_CS"/>
</dbReference>
<evidence type="ECO:0000259" key="8">
    <source>
        <dbReference type="Pfam" id="PF02878"/>
    </source>
</evidence>
<keyword evidence="4 7" id="KW-0479">Metal-binding</keyword>
<keyword evidence="3" id="KW-0597">Phosphoprotein</keyword>
<evidence type="ECO:0000259" key="9">
    <source>
        <dbReference type="Pfam" id="PF02879"/>
    </source>
</evidence>
<evidence type="ECO:0000256" key="3">
    <source>
        <dbReference type="ARBA" id="ARBA00022553"/>
    </source>
</evidence>
<dbReference type="InterPro" id="IPR005846">
    <property type="entry name" value="A-D-PHexomutase_a/b/a-III"/>
</dbReference>
<organism evidence="11 12">
    <name type="scientific">Mycoplasmopsis felifaucium</name>
    <dbReference type="NCBI Taxonomy" id="35768"/>
    <lineage>
        <taxon>Bacteria</taxon>
        <taxon>Bacillati</taxon>
        <taxon>Mycoplasmatota</taxon>
        <taxon>Mycoplasmoidales</taxon>
        <taxon>Metamycoplasmataceae</taxon>
        <taxon>Mycoplasmopsis</taxon>
    </lineage>
</organism>
<dbReference type="InterPro" id="IPR005841">
    <property type="entry name" value="Alpha-D-phosphohexomutase_SF"/>
</dbReference>
<feature type="domain" description="Alpha-D-phosphohexomutase alpha/beta/alpha" evidence="10">
    <location>
        <begin position="290"/>
        <end position="413"/>
    </location>
</feature>
<evidence type="ECO:0000256" key="5">
    <source>
        <dbReference type="ARBA" id="ARBA00022842"/>
    </source>
</evidence>
<comment type="similarity">
    <text evidence="2 7">Belongs to the phosphohexose mutase family.</text>
</comment>
<evidence type="ECO:0000256" key="7">
    <source>
        <dbReference type="RuleBase" id="RU004326"/>
    </source>
</evidence>
<evidence type="ECO:0000256" key="2">
    <source>
        <dbReference type="ARBA" id="ARBA00010231"/>
    </source>
</evidence>
<dbReference type="PROSITE" id="PS00710">
    <property type="entry name" value="PGM_PMM"/>
    <property type="match status" value="1"/>
</dbReference>
<protein>
    <submittedName>
        <fullName evidence="11">Phospho-sugar mutase</fullName>
        <ecNumber evidence="11">5.4.2.-</ecNumber>
    </submittedName>
</protein>
<dbReference type="InterPro" id="IPR005845">
    <property type="entry name" value="A-D-PHexomutase_a/b/a-II"/>
</dbReference>
<dbReference type="EC" id="5.4.2.-" evidence="11"/>
<accession>A0ABZ2RPC4</accession>
<dbReference type="SUPFAM" id="SSF55957">
    <property type="entry name" value="Phosphoglucomutase, C-terminal domain"/>
    <property type="match status" value="1"/>
</dbReference>
<feature type="domain" description="Alpha-D-phosphohexomutase alpha/beta/alpha" evidence="8">
    <location>
        <begin position="5"/>
        <end position="144"/>
    </location>
</feature>
<dbReference type="SUPFAM" id="SSF53738">
    <property type="entry name" value="Phosphoglucomutase, first 3 domains"/>
    <property type="match status" value="3"/>
</dbReference>
<dbReference type="InterPro" id="IPR036900">
    <property type="entry name" value="A-D-PHexomutase_C_sf"/>
</dbReference>
<dbReference type="PRINTS" id="PR00509">
    <property type="entry name" value="PGMPMM"/>
</dbReference>
<dbReference type="GO" id="GO:0016853">
    <property type="term" value="F:isomerase activity"/>
    <property type="evidence" value="ECO:0007669"/>
    <property type="project" value="UniProtKB-KW"/>
</dbReference>
<dbReference type="EMBL" id="CP148067">
    <property type="protein sequence ID" value="WXL28875.1"/>
    <property type="molecule type" value="Genomic_DNA"/>
</dbReference>
<dbReference type="Pfam" id="PF02880">
    <property type="entry name" value="PGM_PMM_III"/>
    <property type="match status" value="1"/>
</dbReference>
<keyword evidence="5 7" id="KW-0460">Magnesium</keyword>
<proteinExistence type="inferred from homology"/>
<evidence type="ECO:0000256" key="4">
    <source>
        <dbReference type="ARBA" id="ARBA00022723"/>
    </source>
</evidence>
<dbReference type="InterPro" id="IPR005844">
    <property type="entry name" value="A-D-PHexomutase_a/b/a-I"/>
</dbReference>
<dbReference type="Pfam" id="PF02879">
    <property type="entry name" value="PGM_PMM_II"/>
    <property type="match status" value="1"/>
</dbReference>
<dbReference type="PANTHER" id="PTHR45745">
    <property type="entry name" value="PHOSPHOMANNOMUTASE 45A"/>
    <property type="match status" value="1"/>
</dbReference>
<evidence type="ECO:0000259" key="10">
    <source>
        <dbReference type="Pfam" id="PF02880"/>
    </source>
</evidence>
<dbReference type="Gene3D" id="3.30.310.50">
    <property type="entry name" value="Alpha-D-phosphohexomutase, C-terminal domain"/>
    <property type="match status" value="1"/>
</dbReference>
<dbReference type="Gene3D" id="3.40.120.10">
    <property type="entry name" value="Alpha-D-Glucose-1,6-Bisphosphate, subunit A, domain 3"/>
    <property type="match status" value="3"/>
</dbReference>
<dbReference type="Pfam" id="PF02878">
    <property type="entry name" value="PGM_PMM_I"/>
    <property type="match status" value="1"/>
</dbReference>
<evidence type="ECO:0000313" key="12">
    <source>
        <dbReference type="Proteomes" id="UP001477443"/>
    </source>
</evidence>
<dbReference type="CDD" id="cd05799">
    <property type="entry name" value="PGM2"/>
    <property type="match status" value="1"/>
</dbReference>
<keyword evidence="6 11" id="KW-0413">Isomerase</keyword>
<reference evidence="11" key="1">
    <citation type="submission" date="2024-03" db="EMBL/GenBank/DDBJ databases">
        <title>Complete genome sequence of Mycoplasma felifaucium Z921 isolated from the trachea of a cheetah.</title>
        <authorList>
            <person name="Spergser J."/>
        </authorList>
    </citation>
    <scope>NUCLEOTIDE SEQUENCE [LARGE SCALE GENOMIC DNA]</scope>
    <source>
        <strain evidence="11">Z921</strain>
    </source>
</reference>
<dbReference type="PANTHER" id="PTHR45745:SF1">
    <property type="entry name" value="PHOSPHOGLUCOMUTASE 2B-RELATED"/>
    <property type="match status" value="1"/>
</dbReference>
<gene>
    <name evidence="11" type="ORF">WG617_02465</name>
</gene>
<evidence type="ECO:0000313" key="11">
    <source>
        <dbReference type="EMBL" id="WXL28875.1"/>
    </source>
</evidence>